<dbReference type="RefSeq" id="WP_082217872.1">
    <property type="nucleotide sequence ID" value="NZ_FUZA01000013.1"/>
</dbReference>
<protein>
    <submittedName>
        <fullName evidence="1">Uncharacterized protein</fullName>
    </submittedName>
</protein>
<keyword evidence="2" id="KW-1185">Reference proteome</keyword>
<proteinExistence type="predicted"/>
<dbReference type="OrthoDB" id="960678at2"/>
<dbReference type="STRING" id="651661.SAMN05660293_05453"/>
<gene>
    <name evidence="1" type="ORF">SAMN05660293_05453</name>
</gene>
<sequence length="150" mass="17155">MSLSWKSNISGTECRIFRGKVIVGLLKTSLWKDAGYGELNGYLLRFTTDGILKRVTKILDIDGQKELGQIRYNLWKGSAVISYENEQYEWKFESWTRRKWSVRHSEDVAEFSLTSFWKNEGVVEEESISGAVVLSALFANAYLRKISAAS</sequence>
<organism evidence="1 2">
    <name type="scientific">Dyadobacter psychrophilus</name>
    <dbReference type="NCBI Taxonomy" id="651661"/>
    <lineage>
        <taxon>Bacteria</taxon>
        <taxon>Pseudomonadati</taxon>
        <taxon>Bacteroidota</taxon>
        <taxon>Cytophagia</taxon>
        <taxon>Cytophagales</taxon>
        <taxon>Spirosomataceae</taxon>
        <taxon>Dyadobacter</taxon>
    </lineage>
</organism>
<name>A0A1T5HFA7_9BACT</name>
<evidence type="ECO:0000313" key="1">
    <source>
        <dbReference type="EMBL" id="SKC19324.1"/>
    </source>
</evidence>
<dbReference type="AlphaFoldDB" id="A0A1T5HFA7"/>
<dbReference type="Proteomes" id="UP000190897">
    <property type="component" value="Unassembled WGS sequence"/>
</dbReference>
<dbReference type="EMBL" id="FUZA01000013">
    <property type="protein sequence ID" value="SKC19324.1"/>
    <property type="molecule type" value="Genomic_DNA"/>
</dbReference>
<evidence type="ECO:0000313" key="2">
    <source>
        <dbReference type="Proteomes" id="UP000190897"/>
    </source>
</evidence>
<accession>A0A1T5HFA7</accession>
<reference evidence="2" key="1">
    <citation type="submission" date="2017-02" db="EMBL/GenBank/DDBJ databases">
        <authorList>
            <person name="Varghese N."/>
            <person name="Submissions S."/>
        </authorList>
    </citation>
    <scope>NUCLEOTIDE SEQUENCE [LARGE SCALE GENOMIC DNA]</scope>
    <source>
        <strain evidence="2">DSM 22270</strain>
    </source>
</reference>